<dbReference type="InterPro" id="IPR014917">
    <property type="entry name" value="DUF1800"/>
</dbReference>
<dbReference type="RefSeq" id="WP_184169591.1">
    <property type="nucleotide sequence ID" value="NZ_JACHGF010000001.1"/>
</dbReference>
<dbReference type="AlphaFoldDB" id="A0A840TF08"/>
<reference evidence="1 2" key="1">
    <citation type="submission" date="2020-08" db="EMBL/GenBank/DDBJ databases">
        <title>Genomic Encyclopedia of Type Strains, Phase IV (KMG-IV): sequencing the most valuable type-strain genomes for metagenomic binning, comparative biology and taxonomic classification.</title>
        <authorList>
            <person name="Goeker M."/>
        </authorList>
    </citation>
    <scope>NUCLEOTIDE SEQUENCE [LARGE SCALE GENOMIC DNA]</scope>
    <source>
        <strain evidence="1 2">DSM 105074</strain>
    </source>
</reference>
<gene>
    <name evidence="1" type="ORF">HNQ92_000205</name>
</gene>
<dbReference type="Pfam" id="PF08811">
    <property type="entry name" value="DUF1800"/>
    <property type="match status" value="1"/>
</dbReference>
<organism evidence="1 2">
    <name type="scientific">Rhabdobacter roseus</name>
    <dbReference type="NCBI Taxonomy" id="1655419"/>
    <lineage>
        <taxon>Bacteria</taxon>
        <taxon>Pseudomonadati</taxon>
        <taxon>Bacteroidota</taxon>
        <taxon>Cytophagia</taxon>
        <taxon>Cytophagales</taxon>
        <taxon>Cytophagaceae</taxon>
        <taxon>Rhabdobacter</taxon>
    </lineage>
</organism>
<sequence>MKETADYSKLLHLYRRAGLGSLPPREVPLRKAVASLFQISESFTPIEVISAAEVARQRQETRQTMMAGADPKATVKDRLKENQELTRDLNVAWINQMATSQEALRERMALFWHGHFACRIQQQPYLVQNYLHTLRRHALGHFGDLLMAVSKEPAMLQFLNNQQNRKNSPNENFAREVMELFTLGRGHYTEKDIQEAARAFTGWRYSPEGTFVFQERLHDPGSKTFLGRTGTFRGEDIIQILLEEKQTARYLTEKLYRSFVNEVPHPARIDALAEGFYRSGYDIGKLMRTIFEADWFYDESNRASLIKSPVELLVGMQRTLSTTVTDKQSLLYVQKVLGQVLLYPPNVAGWPGGYNWIDSSSLLFRMQLPFMLAGTLESKVQSKNDGDVNTQALNRRGRSLKATIDWDRWAQTFQKVPPKELPTVVASRLLAVLPAAGVLTDITQKAGAYTDRTAQIRYLTLAFMSLPEYQVG</sequence>
<accession>A0A840TF08</accession>
<name>A0A840TF08_9BACT</name>
<dbReference type="Proteomes" id="UP000557307">
    <property type="component" value="Unassembled WGS sequence"/>
</dbReference>
<comment type="caution">
    <text evidence="1">The sequence shown here is derived from an EMBL/GenBank/DDBJ whole genome shotgun (WGS) entry which is preliminary data.</text>
</comment>
<protein>
    <submittedName>
        <fullName evidence="1">Uncharacterized protein (DUF1800 family)</fullName>
    </submittedName>
</protein>
<evidence type="ECO:0000313" key="1">
    <source>
        <dbReference type="EMBL" id="MBB5282084.1"/>
    </source>
</evidence>
<evidence type="ECO:0000313" key="2">
    <source>
        <dbReference type="Proteomes" id="UP000557307"/>
    </source>
</evidence>
<proteinExistence type="predicted"/>
<keyword evidence="2" id="KW-1185">Reference proteome</keyword>
<dbReference type="EMBL" id="JACHGF010000001">
    <property type="protein sequence ID" value="MBB5282084.1"/>
    <property type="molecule type" value="Genomic_DNA"/>
</dbReference>